<dbReference type="RefSeq" id="XP_064855270.1">
    <property type="nucleotide sequence ID" value="XM_064999198.1"/>
</dbReference>
<protein>
    <recommendedName>
        <fullName evidence="3">Arrestin-like N-terminal domain-containing protein</fullName>
    </recommendedName>
</protein>
<sequence>MLSFLESASMFMEVNLPPNRNFFTNNDTLHGQITLKTRQKISIKSLTVFLNVASSTILLDNKGTFLTCENRNIFTESIALVVENSFTSGTHRIPFKFTLPGQSVSEKIFNLPPSVKFIDGNDSTKIDYSIDAILTKQHSKSTLNANYLFDFLPQPQYSSFSLLHNSSLPHCSTEASFYFKYNSVIDGKFNVSESPQSERQRKMISFKRFSSREKKTASTFNEFMDIQCPFMLAIDFSHSKVLDNEFAKGVLNVPQDLKDSVSLCLISQYSAQELYAKLYKKEVNENNVFPEKLRLSEMRIDLVSVVSFCCGKKIFKNQNRKCLLGKSNLDYTIDLTKFRRMKRKDGVYYKYDIDTSIYDCIIRDEVSSFISSSVKLDHQLQIKADFVSLTSQSKASVSLNTDVLLLNDIYDEE</sequence>
<dbReference type="InterPro" id="IPR014756">
    <property type="entry name" value="Ig_E-set"/>
</dbReference>
<proteinExistence type="predicted"/>
<dbReference type="InterPro" id="IPR014752">
    <property type="entry name" value="Arrestin-like_C"/>
</dbReference>
<evidence type="ECO:0008006" key="3">
    <source>
        <dbReference type="Google" id="ProtNLM"/>
    </source>
</evidence>
<dbReference type="SUPFAM" id="SSF81296">
    <property type="entry name" value="E set domains"/>
    <property type="match status" value="1"/>
</dbReference>
<gene>
    <name evidence="1" type="ORF">DASC09_056130</name>
</gene>
<dbReference type="AlphaFoldDB" id="A0AAV5QU78"/>
<dbReference type="EMBL" id="BTFZ01000019">
    <property type="protein sequence ID" value="GMM38274.1"/>
    <property type="molecule type" value="Genomic_DNA"/>
</dbReference>
<evidence type="ECO:0000313" key="1">
    <source>
        <dbReference type="EMBL" id="GMM38274.1"/>
    </source>
</evidence>
<organism evidence="1 2">
    <name type="scientific">Saccharomycopsis crataegensis</name>
    <dbReference type="NCBI Taxonomy" id="43959"/>
    <lineage>
        <taxon>Eukaryota</taxon>
        <taxon>Fungi</taxon>
        <taxon>Dikarya</taxon>
        <taxon>Ascomycota</taxon>
        <taxon>Saccharomycotina</taxon>
        <taxon>Saccharomycetes</taxon>
        <taxon>Saccharomycopsidaceae</taxon>
        <taxon>Saccharomycopsis</taxon>
    </lineage>
</organism>
<reference evidence="1 2" key="1">
    <citation type="journal article" date="2023" name="Elife">
        <title>Identification of key yeast species and microbe-microbe interactions impacting larval growth of Drosophila in the wild.</title>
        <authorList>
            <person name="Mure A."/>
            <person name="Sugiura Y."/>
            <person name="Maeda R."/>
            <person name="Honda K."/>
            <person name="Sakurai N."/>
            <person name="Takahashi Y."/>
            <person name="Watada M."/>
            <person name="Katoh T."/>
            <person name="Gotoh A."/>
            <person name="Gotoh Y."/>
            <person name="Taniguchi I."/>
            <person name="Nakamura K."/>
            <person name="Hayashi T."/>
            <person name="Katayama T."/>
            <person name="Uemura T."/>
            <person name="Hattori Y."/>
        </authorList>
    </citation>
    <scope>NUCLEOTIDE SEQUENCE [LARGE SCALE GENOMIC DNA]</scope>
    <source>
        <strain evidence="1 2">SC-9</strain>
    </source>
</reference>
<dbReference type="Gene3D" id="2.60.40.640">
    <property type="match status" value="1"/>
</dbReference>
<evidence type="ECO:0000313" key="2">
    <source>
        <dbReference type="Proteomes" id="UP001360560"/>
    </source>
</evidence>
<comment type="caution">
    <text evidence="1">The sequence shown here is derived from an EMBL/GenBank/DDBJ whole genome shotgun (WGS) entry which is preliminary data.</text>
</comment>
<dbReference type="Proteomes" id="UP001360560">
    <property type="component" value="Unassembled WGS sequence"/>
</dbReference>
<name>A0AAV5QU78_9ASCO</name>
<dbReference type="GeneID" id="90076263"/>
<keyword evidence="2" id="KW-1185">Reference proteome</keyword>
<accession>A0AAV5QU78</accession>